<protein>
    <submittedName>
        <fullName evidence="2">Uncharacterized protein</fullName>
    </submittedName>
</protein>
<evidence type="ECO:0000313" key="1">
    <source>
        <dbReference type="EMBL" id="CAF0913343.1"/>
    </source>
</evidence>
<dbReference type="Proteomes" id="UP000663877">
    <property type="component" value="Unassembled WGS sequence"/>
</dbReference>
<dbReference type="EMBL" id="CAJNOM010000516">
    <property type="protein sequence ID" value="CAF1480320.1"/>
    <property type="molecule type" value="Genomic_DNA"/>
</dbReference>
<dbReference type="AlphaFoldDB" id="A0A815RNK7"/>
<evidence type="ECO:0000313" key="3">
    <source>
        <dbReference type="Proteomes" id="UP000663832"/>
    </source>
</evidence>
<proteinExistence type="predicted"/>
<evidence type="ECO:0000313" key="2">
    <source>
        <dbReference type="EMBL" id="CAF1480320.1"/>
    </source>
</evidence>
<dbReference type="Proteomes" id="UP000663832">
    <property type="component" value="Unassembled WGS sequence"/>
</dbReference>
<accession>A0A815RNK7</accession>
<keyword evidence="3" id="KW-1185">Reference proteome</keyword>
<dbReference type="EMBL" id="CAJNOI010000040">
    <property type="protein sequence ID" value="CAF0913343.1"/>
    <property type="molecule type" value="Genomic_DNA"/>
</dbReference>
<dbReference type="OrthoDB" id="9976911at2759"/>
<organism evidence="2 3">
    <name type="scientific">Adineta steineri</name>
    <dbReference type="NCBI Taxonomy" id="433720"/>
    <lineage>
        <taxon>Eukaryota</taxon>
        <taxon>Metazoa</taxon>
        <taxon>Spiralia</taxon>
        <taxon>Gnathifera</taxon>
        <taxon>Rotifera</taxon>
        <taxon>Eurotatoria</taxon>
        <taxon>Bdelloidea</taxon>
        <taxon>Adinetida</taxon>
        <taxon>Adinetidae</taxon>
        <taxon>Adineta</taxon>
    </lineage>
</organism>
<comment type="caution">
    <text evidence="2">The sequence shown here is derived from an EMBL/GenBank/DDBJ whole genome shotgun (WGS) entry which is preliminary data.</text>
</comment>
<sequence length="230" mass="27885">MNIFTQIATQFLINKTTLIELLKTLNFSNEFLDEFRHDRISIDEESIRRKIRFICELNKDESFQDLFCHEDGIQLVFHINFHEYRCIRFRISFDIKIIALILNNHHQTIQFMINNIQIKSLNRLSKAFRFYLQSRARNLVTDEIERIFKELNIPYDRLFSDIKRPLTYEINLSNIKEFDQFRERYLIIGNRSILDLIQITYVEHREQAIVLGYRLHPALHEETTIHFIDC</sequence>
<reference evidence="2" key="1">
    <citation type="submission" date="2021-02" db="EMBL/GenBank/DDBJ databases">
        <authorList>
            <person name="Nowell W R."/>
        </authorList>
    </citation>
    <scope>NUCLEOTIDE SEQUENCE</scope>
</reference>
<gene>
    <name evidence="1" type="ORF">BJG266_LOCUS11124</name>
    <name evidence="2" type="ORF">QVE165_LOCUS42192</name>
</gene>
<name>A0A815RNK7_9BILA</name>